<keyword evidence="3" id="KW-1185">Reference proteome</keyword>
<proteinExistence type="predicted"/>
<keyword evidence="1" id="KW-0812">Transmembrane</keyword>
<protein>
    <submittedName>
        <fullName evidence="2">DNA-binding transcriptional regulator of glucitol operon</fullName>
    </submittedName>
</protein>
<feature type="transmembrane region" description="Helical" evidence="1">
    <location>
        <begin position="41"/>
        <end position="60"/>
    </location>
</feature>
<sequence length="143" mass="15903">MTTRFLSKRAVLPLVLTAVVCVVLGAWHWSRTESALGVDQNIGYVLLWPLFAGFLIFAAVRARRLERESMVARHENLSAATVLPPLPWSRPPSADDIELAAYNRYLADLNAREMRHKLRAAGLDIGGDADRAPSPRRGIDEND</sequence>
<evidence type="ECO:0000256" key="1">
    <source>
        <dbReference type="SAM" id="Phobius"/>
    </source>
</evidence>
<reference evidence="2 3" key="1">
    <citation type="submission" date="2019-06" db="EMBL/GenBank/DDBJ databases">
        <title>Sequencing the genomes of 1000 actinobacteria strains.</title>
        <authorList>
            <person name="Klenk H.-P."/>
        </authorList>
    </citation>
    <scope>NUCLEOTIDE SEQUENCE [LARGE SCALE GENOMIC DNA]</scope>
    <source>
        <strain evidence="2 3">DSM 103495</strain>
    </source>
</reference>
<accession>A0A543EXZ5</accession>
<evidence type="ECO:0000313" key="2">
    <source>
        <dbReference type="EMBL" id="TQM26379.1"/>
    </source>
</evidence>
<keyword evidence="1" id="KW-0472">Membrane</keyword>
<dbReference type="Proteomes" id="UP000316331">
    <property type="component" value="Unassembled WGS sequence"/>
</dbReference>
<keyword evidence="2" id="KW-0238">DNA-binding</keyword>
<evidence type="ECO:0000313" key="3">
    <source>
        <dbReference type="Proteomes" id="UP000316331"/>
    </source>
</evidence>
<gene>
    <name evidence="2" type="ORF">FB390_6570</name>
</gene>
<dbReference type="OrthoDB" id="5187941at2"/>
<organism evidence="2 3">
    <name type="scientific">Nocardia bhagyanarayanae</name>
    <dbReference type="NCBI Taxonomy" id="1215925"/>
    <lineage>
        <taxon>Bacteria</taxon>
        <taxon>Bacillati</taxon>
        <taxon>Actinomycetota</taxon>
        <taxon>Actinomycetes</taxon>
        <taxon>Mycobacteriales</taxon>
        <taxon>Nocardiaceae</taxon>
        <taxon>Nocardia</taxon>
    </lineage>
</organism>
<dbReference type="AlphaFoldDB" id="A0A543EXZ5"/>
<dbReference type="GO" id="GO:0003677">
    <property type="term" value="F:DNA binding"/>
    <property type="evidence" value="ECO:0007669"/>
    <property type="project" value="UniProtKB-KW"/>
</dbReference>
<dbReference type="RefSeq" id="WP_141812929.1">
    <property type="nucleotide sequence ID" value="NZ_VFPG01000002.1"/>
</dbReference>
<dbReference type="EMBL" id="VFPG01000002">
    <property type="protein sequence ID" value="TQM26379.1"/>
    <property type="molecule type" value="Genomic_DNA"/>
</dbReference>
<keyword evidence="1" id="KW-1133">Transmembrane helix</keyword>
<comment type="caution">
    <text evidence="2">The sequence shown here is derived from an EMBL/GenBank/DDBJ whole genome shotgun (WGS) entry which is preliminary data.</text>
</comment>
<name>A0A543EXZ5_9NOCA</name>